<evidence type="ECO:0000313" key="3">
    <source>
        <dbReference type="EMBL" id="KAH9424177.1"/>
    </source>
</evidence>
<keyword evidence="4" id="KW-1185">Reference proteome</keyword>
<name>A0ABQ8JNI8_DERPT</name>
<feature type="compositionally biased region" description="Polar residues" evidence="1">
    <location>
        <begin position="201"/>
        <end position="219"/>
    </location>
</feature>
<accession>A0ABQ8JNI8</accession>
<feature type="region of interest" description="Disordered" evidence="1">
    <location>
        <begin position="805"/>
        <end position="830"/>
    </location>
</feature>
<proteinExistence type="predicted"/>
<feature type="signal peptide" evidence="2">
    <location>
        <begin position="1"/>
        <end position="27"/>
    </location>
</feature>
<feature type="compositionally biased region" description="Low complexity" evidence="1">
    <location>
        <begin position="290"/>
        <end position="331"/>
    </location>
</feature>
<organism evidence="3 4">
    <name type="scientific">Dermatophagoides pteronyssinus</name>
    <name type="common">European house dust mite</name>
    <dbReference type="NCBI Taxonomy" id="6956"/>
    <lineage>
        <taxon>Eukaryota</taxon>
        <taxon>Metazoa</taxon>
        <taxon>Ecdysozoa</taxon>
        <taxon>Arthropoda</taxon>
        <taxon>Chelicerata</taxon>
        <taxon>Arachnida</taxon>
        <taxon>Acari</taxon>
        <taxon>Acariformes</taxon>
        <taxon>Sarcoptiformes</taxon>
        <taxon>Astigmata</taxon>
        <taxon>Psoroptidia</taxon>
        <taxon>Analgoidea</taxon>
        <taxon>Pyroglyphidae</taxon>
        <taxon>Dermatophagoidinae</taxon>
        <taxon>Dermatophagoides</taxon>
    </lineage>
</organism>
<sequence>MFNIHQSNVVIFLLLLVLSSFYKNGSTQSSLNLNETSSTTNQFRLPTPAPTPILSQPLLKSNAIEYFQWLLQKALPFNLNHEQTKIFLIAPANNSGINNSNLSTSQQQQQQTSTNIENDNIIFTGISQPIERRKSYYFLIPNEQLNGRSASEQLITEPQIVSDPIATQNYSSEIFDNSLSQNFTNFNQSNNFSLLTEESRTSGNDSHSISNPFASSPYRSSNDVIESLIKNIFSDLTLQSLPPEDVLFGKLPERDSKVDLDPAIIFGNITQSDQRSSIELNQSPPQNELASQFQSQPSPQLQPQFESQFQSQPSPQLQPQFESQFQAQPLPQLQPPPAPKFQDQPLPQLQPPPAPQFQDQPLPQLQPPPASKFQDQPLPQLQPPPAPKFQDQPLPQLQPPPAPQFQDQPLPQLQPRPLKQFQLKPTPQLEPPSPPPTSSLQLQTVNFRQPPTTPLFTNYSLENFNNQILRNDFNLNQSRFINNNNIDQGLTRDLAPNHGNYSFDRENFTFVRNDNNLPSSRQHSGFANNFTINQNYNLTNSNNYQPPTTVPLNLSSFRFSKIPPPYQAGVEYSAPDEMPDQDITDQDLFVELNRIQEQPSSSAASSSAAKPAPVSRFSTTNVPQTFPTSFNNEIVATTLPINYGQQQNQPQQNQPRMVGEIPTKTFFPPTPIPRGQTVQFHSQRVTHVAPSTKSTSNLSYQNLNTSRYNNFFNNNFYAPYDNTNYSIYNSPIVSGSNDNYYKYNFSGNNFVETFPNKLQTTNQSPLLPPPPTSTLVTNSLPNKQQLSSRHSTGLLLTSTFTGSSSISQRSKLRPTPININNIPRPQPPPTLRTNDDNIPMVMIPSDLANRLVNIISLPNYKFYLGKKIR</sequence>
<feature type="region of interest" description="Disordered" evidence="1">
    <location>
        <begin position="597"/>
        <end position="625"/>
    </location>
</feature>
<feature type="compositionally biased region" description="Polar residues" evidence="1">
    <location>
        <begin position="274"/>
        <end position="289"/>
    </location>
</feature>
<evidence type="ECO:0000313" key="4">
    <source>
        <dbReference type="Proteomes" id="UP000887458"/>
    </source>
</evidence>
<evidence type="ECO:0000256" key="2">
    <source>
        <dbReference type="SAM" id="SignalP"/>
    </source>
</evidence>
<feature type="compositionally biased region" description="Low complexity" evidence="1">
    <location>
        <begin position="599"/>
        <end position="615"/>
    </location>
</feature>
<feature type="region of interest" description="Disordered" evidence="1">
    <location>
        <begin position="274"/>
        <end position="412"/>
    </location>
</feature>
<comment type="caution">
    <text evidence="3">The sequence shown here is derived from an EMBL/GenBank/DDBJ whole genome shotgun (WGS) entry which is preliminary data.</text>
</comment>
<reference evidence="3 4" key="1">
    <citation type="journal article" date="2018" name="J. Allergy Clin. Immunol.">
        <title>High-quality assembly of Dermatophagoides pteronyssinus genome and transcriptome reveals a wide range of novel allergens.</title>
        <authorList>
            <person name="Liu X.Y."/>
            <person name="Yang K.Y."/>
            <person name="Wang M.Q."/>
            <person name="Kwok J.S."/>
            <person name="Zeng X."/>
            <person name="Yang Z."/>
            <person name="Xiao X.J."/>
            <person name="Lau C.P."/>
            <person name="Li Y."/>
            <person name="Huang Z.M."/>
            <person name="Ba J.G."/>
            <person name="Yim A.K."/>
            <person name="Ouyang C.Y."/>
            <person name="Ngai S.M."/>
            <person name="Chan T.F."/>
            <person name="Leung E.L."/>
            <person name="Liu L."/>
            <person name="Liu Z.G."/>
            <person name="Tsui S.K."/>
        </authorList>
    </citation>
    <scope>NUCLEOTIDE SEQUENCE [LARGE SCALE GENOMIC DNA]</scope>
    <source>
        <strain evidence="3">Derp</strain>
    </source>
</reference>
<dbReference type="Proteomes" id="UP000887458">
    <property type="component" value="Unassembled WGS sequence"/>
</dbReference>
<protein>
    <submittedName>
        <fullName evidence="3">Uncharacterized protein</fullName>
    </submittedName>
</protein>
<feature type="compositionally biased region" description="Polar residues" evidence="1">
    <location>
        <begin position="616"/>
        <end position="625"/>
    </location>
</feature>
<dbReference type="EMBL" id="NJHN03000029">
    <property type="protein sequence ID" value="KAH9424177.1"/>
    <property type="molecule type" value="Genomic_DNA"/>
</dbReference>
<reference evidence="3 4" key="2">
    <citation type="journal article" date="2022" name="Mol. Biol. Evol.">
        <title>Comparative Genomics Reveals Insights into the Divergent Evolution of Astigmatic Mites and Household Pest Adaptations.</title>
        <authorList>
            <person name="Xiong Q."/>
            <person name="Wan A.T."/>
            <person name="Liu X."/>
            <person name="Fung C.S."/>
            <person name="Xiao X."/>
            <person name="Malainual N."/>
            <person name="Hou J."/>
            <person name="Wang L."/>
            <person name="Wang M."/>
            <person name="Yang K.Y."/>
            <person name="Cui Y."/>
            <person name="Leung E.L."/>
            <person name="Nong W."/>
            <person name="Shin S.K."/>
            <person name="Au S.W."/>
            <person name="Jeong K.Y."/>
            <person name="Chew F.T."/>
            <person name="Hui J.H."/>
            <person name="Leung T.F."/>
            <person name="Tungtrongchitr A."/>
            <person name="Zhong N."/>
            <person name="Liu Z."/>
            <person name="Tsui S.K."/>
        </authorList>
    </citation>
    <scope>NUCLEOTIDE SEQUENCE [LARGE SCALE GENOMIC DNA]</scope>
    <source>
        <strain evidence="3">Derp</strain>
    </source>
</reference>
<feature type="compositionally biased region" description="Low complexity" evidence="1">
    <location>
        <begin position="805"/>
        <end position="823"/>
    </location>
</feature>
<gene>
    <name evidence="3" type="ORF">DERP_004359</name>
</gene>
<evidence type="ECO:0000256" key="1">
    <source>
        <dbReference type="SAM" id="MobiDB-lite"/>
    </source>
</evidence>
<feature type="chain" id="PRO_5045908320" evidence="2">
    <location>
        <begin position="28"/>
        <end position="869"/>
    </location>
</feature>
<keyword evidence="2" id="KW-0732">Signal</keyword>
<feature type="region of interest" description="Disordered" evidence="1">
    <location>
        <begin position="196"/>
        <end position="219"/>
    </location>
</feature>